<evidence type="ECO:0000256" key="8">
    <source>
        <dbReference type="SAM" id="MobiDB-lite"/>
    </source>
</evidence>
<feature type="domain" description="HPt" evidence="12">
    <location>
        <begin position="5"/>
        <end position="109"/>
    </location>
</feature>
<dbReference type="SMART" id="SM00260">
    <property type="entry name" value="CheW"/>
    <property type="match status" value="1"/>
</dbReference>
<organism evidence="13 14">
    <name type="scientific">Methanoculleus formosensis</name>
    <dbReference type="NCBI Taxonomy" id="2590886"/>
    <lineage>
        <taxon>Archaea</taxon>
        <taxon>Methanobacteriati</taxon>
        <taxon>Methanobacteriota</taxon>
        <taxon>Stenosarchaea group</taxon>
        <taxon>Methanomicrobia</taxon>
        <taxon>Methanomicrobiales</taxon>
        <taxon>Methanomicrobiaceae</taxon>
        <taxon>Methanoculleus</taxon>
    </lineage>
</organism>
<dbReference type="SMART" id="SM00073">
    <property type="entry name" value="HPT"/>
    <property type="match status" value="1"/>
</dbReference>
<dbReference type="CDD" id="cd00088">
    <property type="entry name" value="HPT"/>
    <property type="match status" value="1"/>
</dbReference>
<feature type="region of interest" description="Disordered" evidence="8">
    <location>
        <begin position="139"/>
        <end position="164"/>
    </location>
</feature>
<dbReference type="Pfam" id="PF02518">
    <property type="entry name" value="HATPase_c"/>
    <property type="match status" value="1"/>
</dbReference>
<dbReference type="SMART" id="SM00387">
    <property type="entry name" value="HATPase_c"/>
    <property type="match status" value="1"/>
</dbReference>
<dbReference type="PROSITE" id="PS50109">
    <property type="entry name" value="HIS_KIN"/>
    <property type="match status" value="1"/>
</dbReference>
<feature type="domain" description="CheW-like" evidence="11">
    <location>
        <begin position="487"/>
        <end position="624"/>
    </location>
</feature>
<evidence type="ECO:0000256" key="3">
    <source>
        <dbReference type="ARBA" id="ARBA00022553"/>
    </source>
</evidence>
<dbReference type="PANTHER" id="PTHR43395:SF1">
    <property type="entry name" value="CHEMOTAXIS PROTEIN CHEA"/>
    <property type="match status" value="1"/>
</dbReference>
<dbReference type="FunFam" id="3.30.565.10:FF:000016">
    <property type="entry name" value="Chemotaxis protein CheA, putative"/>
    <property type="match status" value="1"/>
</dbReference>
<evidence type="ECO:0000256" key="7">
    <source>
        <dbReference type="PROSITE-ProRule" id="PRU00169"/>
    </source>
</evidence>
<dbReference type="InterPro" id="IPR036061">
    <property type="entry name" value="CheW-like_dom_sf"/>
</dbReference>
<dbReference type="InterPro" id="IPR011006">
    <property type="entry name" value="CheY-like_superfamily"/>
</dbReference>
<dbReference type="InterPro" id="IPR008207">
    <property type="entry name" value="Sig_transdc_His_kin_Hpt_dom"/>
</dbReference>
<dbReference type="Gene3D" id="3.40.50.2300">
    <property type="match status" value="1"/>
</dbReference>
<dbReference type="InterPro" id="IPR004358">
    <property type="entry name" value="Sig_transdc_His_kin-like_C"/>
</dbReference>
<feature type="domain" description="Histidine kinase" evidence="9">
    <location>
        <begin position="238"/>
        <end position="485"/>
    </location>
</feature>
<dbReference type="Pfam" id="PF00072">
    <property type="entry name" value="Response_reg"/>
    <property type="match status" value="1"/>
</dbReference>
<dbReference type="Pfam" id="PF01584">
    <property type="entry name" value="CheW"/>
    <property type="match status" value="1"/>
</dbReference>
<gene>
    <name evidence="13" type="ORF">FKB36_01220</name>
</gene>
<dbReference type="InterPro" id="IPR036641">
    <property type="entry name" value="HPT_dom_sf"/>
</dbReference>
<dbReference type="PROSITE" id="PS50851">
    <property type="entry name" value="CHEW"/>
    <property type="match status" value="1"/>
</dbReference>
<keyword evidence="3 7" id="KW-0597">Phosphoprotein</keyword>
<dbReference type="InterPro" id="IPR036890">
    <property type="entry name" value="HATPase_C_sf"/>
</dbReference>
<evidence type="ECO:0000259" key="10">
    <source>
        <dbReference type="PROSITE" id="PS50110"/>
    </source>
</evidence>
<keyword evidence="4" id="KW-0808">Transferase</keyword>
<evidence type="ECO:0000259" key="9">
    <source>
        <dbReference type="PROSITE" id="PS50109"/>
    </source>
</evidence>
<dbReference type="SUPFAM" id="SSF52172">
    <property type="entry name" value="CheY-like"/>
    <property type="match status" value="1"/>
</dbReference>
<protein>
    <recommendedName>
        <fullName evidence="2">histidine kinase</fullName>
        <ecNumber evidence="2">2.7.13.3</ecNumber>
    </recommendedName>
</protein>
<dbReference type="Gene3D" id="2.30.30.40">
    <property type="entry name" value="SH3 Domains"/>
    <property type="match status" value="1"/>
</dbReference>
<dbReference type="PROSITE" id="PS50110">
    <property type="entry name" value="RESPONSE_REGULATORY"/>
    <property type="match status" value="1"/>
</dbReference>
<evidence type="ECO:0000313" key="13">
    <source>
        <dbReference type="EMBL" id="MCT8336153.1"/>
    </source>
</evidence>
<comment type="catalytic activity">
    <reaction evidence="1">
        <text>ATP + protein L-histidine = ADP + protein N-phospho-L-histidine.</text>
        <dbReference type="EC" id="2.7.13.3"/>
    </reaction>
</comment>
<sequence length="769" mass="84938">MTGPDDVFRVRLLETFREEADGHLEEITEGLIALEKAGPTPGLVEQIYRTVHSLKGASRAVNLREIESICQNIETVFSLVKRSEYFPGADDFDLFHRAIAVIKSLLRGERPETSPAEINAALRAIPGGKETAWGILQKEKTAGPGPAPERSHAPETPWPYNGGEQGADRGMVRIAAHKLDRLTAGADSLLTTRLFITQRIRELEEMLTSFSLWQWNYSQAFNDLQMISRRAFGEGRAAIPHDLVLPLQRAVEFQEYNREFVAGLQHDISMHLRSMEINRSTLETSTSEISDLIHDAALLPTSIMLAPFSVFVREFSRTSGKSVDLAIEGGEIEVDRRILDALKDPIMHLIRNSIDHGIESPEARREQQKPVMGTVRIRVFHRSGSRVGIEVADDGAGIDSSSIRRTAVENAVITEEEDRALTDSEAIWLIFRSGMTTSRVVTDLSGRGLGLAIVEDTVSRLGGTVTISSTVGRGTAITLTVPVRMATLRGLLVRSDRQAYVLPMQQVKQVLRVRPDSLPISKGRPTIYLAGETIEVIRLTEALGISPSGPAKEENRPKPLVIIAYGAGQIACLVDEVIRVQEIVVRPLGSQLISVRRIDGAVTLGDGRLALVLDPLELIQDAMQAERPVPEPTLPQAALQRILVVDDSVTSRALLQAILEGAGYQVETAVDGIDAFARLKQHEFDMVVSDVDMPRMNGFTLTEKIRANEGQVAATLVMLVTSLGSPEDRERGKAVGADAYIVKKNFEAEEFLRIVQRLLRRRENEREER</sequence>
<proteinExistence type="predicted"/>
<name>A0A9E4ZIN0_9EURY</name>
<feature type="modified residue" description="Phosphohistidine" evidence="6">
    <location>
        <position position="52"/>
    </location>
</feature>
<dbReference type="EC" id="2.7.13.3" evidence="2"/>
<evidence type="ECO:0000256" key="4">
    <source>
        <dbReference type="ARBA" id="ARBA00022679"/>
    </source>
</evidence>
<feature type="modified residue" description="4-aspartylphosphate" evidence="7">
    <location>
        <position position="690"/>
    </location>
</feature>
<dbReference type="PRINTS" id="PR00344">
    <property type="entry name" value="BCTRLSENSOR"/>
</dbReference>
<evidence type="ECO:0000259" key="11">
    <source>
        <dbReference type="PROSITE" id="PS50851"/>
    </source>
</evidence>
<evidence type="ECO:0000259" key="12">
    <source>
        <dbReference type="PROSITE" id="PS50894"/>
    </source>
</evidence>
<evidence type="ECO:0000313" key="14">
    <source>
        <dbReference type="Proteomes" id="UP001065682"/>
    </source>
</evidence>
<evidence type="ECO:0000256" key="2">
    <source>
        <dbReference type="ARBA" id="ARBA00012438"/>
    </source>
</evidence>
<dbReference type="InterPro" id="IPR003594">
    <property type="entry name" value="HATPase_dom"/>
</dbReference>
<keyword evidence="5" id="KW-0418">Kinase</keyword>
<evidence type="ECO:0000256" key="6">
    <source>
        <dbReference type="PROSITE-ProRule" id="PRU00110"/>
    </source>
</evidence>
<comment type="caution">
    <text evidence="13">The sequence shown here is derived from an EMBL/GenBank/DDBJ whole genome shotgun (WGS) entry which is preliminary data.</text>
</comment>
<dbReference type="AlphaFoldDB" id="A0A9E4ZIN0"/>
<reference evidence="13" key="1">
    <citation type="submission" date="2019-06" db="EMBL/GenBank/DDBJ databases">
        <title>Methanoculleus strain from Tamsui River, Taipei, Taiwan.</title>
        <authorList>
            <person name="You Y.-T."/>
            <person name="Chen S.-C."/>
            <person name="Lai S.-J."/>
            <person name="Lee Y.-C."/>
            <person name="Lai M.-C."/>
        </authorList>
    </citation>
    <scope>NUCLEOTIDE SEQUENCE</scope>
    <source>
        <strain evidence="13">Afa-1</strain>
    </source>
</reference>
<dbReference type="InterPro" id="IPR005467">
    <property type="entry name" value="His_kinase_dom"/>
</dbReference>
<accession>A0A9E4ZIN0</accession>
<dbReference type="GO" id="GO:0006935">
    <property type="term" value="P:chemotaxis"/>
    <property type="evidence" value="ECO:0007669"/>
    <property type="project" value="InterPro"/>
</dbReference>
<feature type="domain" description="Response regulatory" evidence="10">
    <location>
        <begin position="641"/>
        <end position="758"/>
    </location>
</feature>
<dbReference type="GO" id="GO:0000160">
    <property type="term" value="P:phosphorelay signal transduction system"/>
    <property type="evidence" value="ECO:0007669"/>
    <property type="project" value="InterPro"/>
</dbReference>
<dbReference type="EMBL" id="VHLL01000001">
    <property type="protein sequence ID" value="MCT8336153.1"/>
    <property type="molecule type" value="Genomic_DNA"/>
</dbReference>
<dbReference type="InterPro" id="IPR051315">
    <property type="entry name" value="Bact_Chemotaxis_CheA"/>
</dbReference>
<dbReference type="PROSITE" id="PS50894">
    <property type="entry name" value="HPT"/>
    <property type="match status" value="1"/>
</dbReference>
<dbReference type="Gene3D" id="1.20.120.160">
    <property type="entry name" value="HPT domain"/>
    <property type="match status" value="1"/>
</dbReference>
<dbReference type="SUPFAM" id="SSF47226">
    <property type="entry name" value="Histidine-containing phosphotransfer domain, HPT domain"/>
    <property type="match status" value="1"/>
</dbReference>
<dbReference type="Proteomes" id="UP001065682">
    <property type="component" value="Unassembled WGS sequence"/>
</dbReference>
<dbReference type="Gene3D" id="3.30.565.10">
    <property type="entry name" value="Histidine kinase-like ATPase, C-terminal domain"/>
    <property type="match status" value="1"/>
</dbReference>
<evidence type="ECO:0000256" key="1">
    <source>
        <dbReference type="ARBA" id="ARBA00000085"/>
    </source>
</evidence>
<keyword evidence="14" id="KW-1185">Reference proteome</keyword>
<dbReference type="SMART" id="SM00448">
    <property type="entry name" value="REC"/>
    <property type="match status" value="1"/>
</dbReference>
<dbReference type="InterPro" id="IPR002545">
    <property type="entry name" value="CheW-lke_dom"/>
</dbReference>
<dbReference type="GO" id="GO:0004673">
    <property type="term" value="F:protein histidine kinase activity"/>
    <property type="evidence" value="ECO:0007669"/>
    <property type="project" value="UniProtKB-EC"/>
</dbReference>
<dbReference type="InterPro" id="IPR001789">
    <property type="entry name" value="Sig_transdc_resp-reg_receiver"/>
</dbReference>
<dbReference type="SUPFAM" id="SSF55874">
    <property type="entry name" value="ATPase domain of HSP90 chaperone/DNA topoisomerase II/histidine kinase"/>
    <property type="match status" value="1"/>
</dbReference>
<dbReference type="PANTHER" id="PTHR43395">
    <property type="entry name" value="SENSOR HISTIDINE KINASE CHEA"/>
    <property type="match status" value="1"/>
</dbReference>
<evidence type="ECO:0000256" key="5">
    <source>
        <dbReference type="ARBA" id="ARBA00022777"/>
    </source>
</evidence>
<dbReference type="SUPFAM" id="SSF50341">
    <property type="entry name" value="CheW-like"/>
    <property type="match status" value="1"/>
</dbReference>
<dbReference type="Pfam" id="PF01627">
    <property type="entry name" value="Hpt"/>
    <property type="match status" value="1"/>
</dbReference>
<dbReference type="RefSeq" id="WP_261596204.1">
    <property type="nucleotide sequence ID" value="NZ_VHLL01000001.1"/>
</dbReference>